<evidence type="ECO:0000313" key="2">
    <source>
        <dbReference type="Proteomes" id="UP000828941"/>
    </source>
</evidence>
<dbReference type="Proteomes" id="UP000828941">
    <property type="component" value="Chromosome 12"/>
</dbReference>
<organism evidence="1 2">
    <name type="scientific">Bauhinia variegata</name>
    <name type="common">Purple orchid tree</name>
    <name type="synonym">Phanera variegata</name>
    <dbReference type="NCBI Taxonomy" id="167791"/>
    <lineage>
        <taxon>Eukaryota</taxon>
        <taxon>Viridiplantae</taxon>
        <taxon>Streptophyta</taxon>
        <taxon>Embryophyta</taxon>
        <taxon>Tracheophyta</taxon>
        <taxon>Spermatophyta</taxon>
        <taxon>Magnoliopsida</taxon>
        <taxon>eudicotyledons</taxon>
        <taxon>Gunneridae</taxon>
        <taxon>Pentapetalae</taxon>
        <taxon>rosids</taxon>
        <taxon>fabids</taxon>
        <taxon>Fabales</taxon>
        <taxon>Fabaceae</taxon>
        <taxon>Cercidoideae</taxon>
        <taxon>Cercideae</taxon>
        <taxon>Bauhiniinae</taxon>
        <taxon>Bauhinia</taxon>
    </lineage>
</organism>
<protein>
    <submittedName>
        <fullName evidence="1">Uncharacterized protein</fullName>
    </submittedName>
</protein>
<keyword evidence="2" id="KW-1185">Reference proteome</keyword>
<accession>A0ACB9L6Z6</accession>
<comment type="caution">
    <text evidence="1">The sequence shown here is derived from an EMBL/GenBank/DDBJ whole genome shotgun (WGS) entry which is preliminary data.</text>
</comment>
<gene>
    <name evidence="1" type="ORF">L6164_028770</name>
</gene>
<name>A0ACB9L6Z6_BAUVA</name>
<evidence type="ECO:0000313" key="1">
    <source>
        <dbReference type="EMBL" id="KAI4305402.1"/>
    </source>
</evidence>
<reference evidence="1 2" key="1">
    <citation type="journal article" date="2022" name="DNA Res.">
        <title>Chromosomal-level genome assembly of the orchid tree Bauhinia variegata (Leguminosae; Cercidoideae) supports the allotetraploid origin hypothesis of Bauhinia.</title>
        <authorList>
            <person name="Zhong Y."/>
            <person name="Chen Y."/>
            <person name="Zheng D."/>
            <person name="Pang J."/>
            <person name="Liu Y."/>
            <person name="Luo S."/>
            <person name="Meng S."/>
            <person name="Qian L."/>
            <person name="Wei D."/>
            <person name="Dai S."/>
            <person name="Zhou R."/>
        </authorList>
    </citation>
    <scope>NUCLEOTIDE SEQUENCE [LARGE SCALE GENOMIC DNA]</scope>
    <source>
        <strain evidence="1">BV-YZ2020</strain>
    </source>
</reference>
<sequence length="182" mass="20159">MEEIAAGLHDSGVRFLWVARGDNSWLRQSSVKGGFVVRWCEQLRVLCHSSIGGFLSHSGWNSTLEALFAGVPMLTFPIYFDQTPNSKQVAEDWKVGWQAKRGVGSDIIVGREEIAEIVRRFMNSESNEGKELRKNMKDAKEICRTAIADGGSSVNNLNAFLQDVLQKKVSCAGTQRPINSPS</sequence>
<dbReference type="EMBL" id="CM039437">
    <property type="protein sequence ID" value="KAI4305402.1"/>
    <property type="molecule type" value="Genomic_DNA"/>
</dbReference>
<proteinExistence type="predicted"/>